<reference evidence="5 8" key="2">
    <citation type="submission" date="2020-08" db="EMBL/GenBank/DDBJ databases">
        <title>Genomic Encyclopedia of Type Strains, Phase IV (KMG-IV): sequencing the most valuable type-strain genomes for metagenomic binning, comparative biology and taxonomic classification.</title>
        <authorList>
            <person name="Goeker M."/>
        </authorList>
    </citation>
    <scope>NUCLEOTIDE SEQUENCE [LARGE SCALE GENOMIC DNA]</scope>
    <source>
        <strain evidence="5 8">DSM 100021</strain>
    </source>
</reference>
<proteinExistence type="predicted"/>
<dbReference type="GO" id="GO:0042597">
    <property type="term" value="C:periplasmic space"/>
    <property type="evidence" value="ECO:0007669"/>
    <property type="project" value="UniProtKB-SubCell"/>
</dbReference>
<dbReference type="SMART" id="SM00062">
    <property type="entry name" value="PBPb"/>
    <property type="match status" value="1"/>
</dbReference>
<dbReference type="EMBL" id="JACIED010000005">
    <property type="protein sequence ID" value="MBB4009363.1"/>
    <property type="molecule type" value="Genomic_DNA"/>
</dbReference>
<evidence type="ECO:0000256" key="1">
    <source>
        <dbReference type="ARBA" id="ARBA00004418"/>
    </source>
</evidence>
<dbReference type="STRING" id="887144.BJF91_07640"/>
<comment type="subcellular location">
    <subcellularLocation>
        <location evidence="1">Periplasm</location>
    </subcellularLocation>
</comment>
<evidence type="ECO:0000313" key="6">
    <source>
        <dbReference type="EMBL" id="OLP51083.1"/>
    </source>
</evidence>
<evidence type="ECO:0000313" key="8">
    <source>
        <dbReference type="Proteomes" id="UP000544107"/>
    </source>
</evidence>
<reference evidence="6 7" key="1">
    <citation type="submission" date="2016-09" db="EMBL/GenBank/DDBJ databases">
        <title>Rhizobium oryziradicis sp. nov., isolated from the root of rice.</title>
        <authorList>
            <person name="Zhao J."/>
            <person name="Zhang X."/>
        </authorList>
    </citation>
    <scope>NUCLEOTIDE SEQUENCE [LARGE SCALE GENOMIC DNA]</scope>
    <source>
        <strain evidence="6 7">14971</strain>
    </source>
</reference>
<evidence type="ECO:0000256" key="3">
    <source>
        <dbReference type="SAM" id="SignalP"/>
    </source>
</evidence>
<dbReference type="PANTHER" id="PTHR35936:SF19">
    <property type="entry name" value="AMINO-ACID-BINDING PROTEIN YXEM-RELATED"/>
    <property type="match status" value="1"/>
</dbReference>
<evidence type="ECO:0000259" key="4">
    <source>
        <dbReference type="SMART" id="SM00062"/>
    </source>
</evidence>
<dbReference type="GO" id="GO:0004664">
    <property type="term" value="F:prephenate dehydratase activity"/>
    <property type="evidence" value="ECO:0007669"/>
    <property type="project" value="UniProtKB-EC"/>
</dbReference>
<dbReference type="Proteomes" id="UP000544107">
    <property type="component" value="Unassembled WGS sequence"/>
</dbReference>
<dbReference type="Proteomes" id="UP000185598">
    <property type="component" value="Unassembled WGS sequence"/>
</dbReference>
<feature type="chain" id="PRO_5044564416" evidence="3">
    <location>
        <begin position="22"/>
        <end position="260"/>
    </location>
</feature>
<comment type="caution">
    <text evidence="6">The sequence shown here is derived from an EMBL/GenBank/DDBJ whole genome shotgun (WGS) entry which is preliminary data.</text>
</comment>
<dbReference type="RefSeq" id="WP_075613787.1">
    <property type="nucleotide sequence ID" value="NZ_JACIED010000005.1"/>
</dbReference>
<keyword evidence="7" id="KW-1185">Reference proteome</keyword>
<gene>
    <name evidence="6" type="ORF">BJF91_07640</name>
    <name evidence="5" type="ORF">GGQ71_003651</name>
</gene>
<dbReference type="EC" id="4.2.1.91" evidence="5"/>
<dbReference type="AlphaFoldDB" id="A0A1Q9A908"/>
<feature type="domain" description="Solute-binding protein family 3/N-terminal" evidence="4">
    <location>
        <begin position="38"/>
        <end position="258"/>
    </location>
</feature>
<protein>
    <submittedName>
        <fullName evidence="6">Amino acid ABC transporter</fullName>
    </submittedName>
    <submittedName>
        <fullName evidence="5">Cyclohexadienyl dehydratase</fullName>
        <ecNumber evidence="5">4.2.1.51</ecNumber>
        <ecNumber evidence="5">4.2.1.91</ecNumber>
    </submittedName>
</protein>
<dbReference type="Pfam" id="PF00497">
    <property type="entry name" value="SBP_bac_3"/>
    <property type="match status" value="1"/>
</dbReference>
<dbReference type="OrthoDB" id="9791339at2"/>
<dbReference type="InterPro" id="IPR001638">
    <property type="entry name" value="Solute-binding_3/MltF_N"/>
</dbReference>
<organism evidence="6 7">
    <name type="scientific">Allorhizobium taibaishanense</name>
    <dbReference type="NCBI Taxonomy" id="887144"/>
    <lineage>
        <taxon>Bacteria</taxon>
        <taxon>Pseudomonadati</taxon>
        <taxon>Pseudomonadota</taxon>
        <taxon>Alphaproteobacteria</taxon>
        <taxon>Hyphomicrobiales</taxon>
        <taxon>Rhizobiaceae</taxon>
        <taxon>Rhizobium/Agrobacterium group</taxon>
        <taxon>Allorhizobium</taxon>
    </lineage>
</organism>
<name>A0A1Q9A908_9HYPH</name>
<dbReference type="SUPFAM" id="SSF53850">
    <property type="entry name" value="Periplasmic binding protein-like II"/>
    <property type="match status" value="1"/>
</dbReference>
<evidence type="ECO:0000256" key="2">
    <source>
        <dbReference type="ARBA" id="ARBA00022729"/>
    </source>
</evidence>
<sequence length="260" mass="27980">MRLFHSALAAALLLTTSLANVDARADDGALAAIKQAGVLRIGTTGDYKPFSYKGVDGDLVGADIAMGKELAGDLGVKPDFVMTTWKTMLDDFKAGKFDVVLGGITVNPARAEVGDFSLPNVKDGKRPIVRCEDKDKLTTLEAIDQPQVRVIVNPGGTNDKFAHEHFTKAPIEVFPDNKVIFDQIAANKADVMVTDGVEVDLQSKLHPGVLCPAAVKEPFTHFENAYLLRKDPALKSAVDAFMAKALENGDWKAKLDAAMQ</sequence>
<keyword evidence="2 3" id="KW-0732">Signal</keyword>
<dbReference type="PANTHER" id="PTHR35936">
    <property type="entry name" value="MEMBRANE-BOUND LYTIC MUREIN TRANSGLYCOSYLASE F"/>
    <property type="match status" value="1"/>
</dbReference>
<dbReference type="Gene3D" id="3.40.190.10">
    <property type="entry name" value="Periplasmic binding protein-like II"/>
    <property type="match status" value="2"/>
</dbReference>
<accession>A0A1Q9A908</accession>
<dbReference type="EMBL" id="MKIN01000020">
    <property type="protein sequence ID" value="OLP51083.1"/>
    <property type="molecule type" value="Genomic_DNA"/>
</dbReference>
<feature type="signal peptide" evidence="3">
    <location>
        <begin position="1"/>
        <end position="21"/>
    </location>
</feature>
<dbReference type="EC" id="4.2.1.51" evidence="5"/>
<dbReference type="GO" id="GO:0047769">
    <property type="term" value="F:arogenate dehydratase activity"/>
    <property type="evidence" value="ECO:0007669"/>
    <property type="project" value="UniProtKB-EC"/>
</dbReference>
<evidence type="ECO:0000313" key="5">
    <source>
        <dbReference type="EMBL" id="MBB4009363.1"/>
    </source>
</evidence>
<keyword evidence="5" id="KW-0456">Lyase</keyword>
<evidence type="ECO:0000313" key="7">
    <source>
        <dbReference type="Proteomes" id="UP000185598"/>
    </source>
</evidence>